<proteinExistence type="predicted"/>
<protein>
    <submittedName>
        <fullName evidence="2">Uncharacterized protein</fullName>
    </submittedName>
</protein>
<evidence type="ECO:0000256" key="1">
    <source>
        <dbReference type="SAM" id="MobiDB-lite"/>
    </source>
</evidence>
<dbReference type="Proteomes" id="UP000071778">
    <property type="component" value="Chromosome"/>
</dbReference>
<keyword evidence="3" id="KW-1185">Reference proteome</keyword>
<gene>
    <name evidence="2" type="ORF">CAter282_1804</name>
</gene>
<evidence type="ECO:0000313" key="3">
    <source>
        <dbReference type="Proteomes" id="UP000071778"/>
    </source>
</evidence>
<dbReference type="EMBL" id="CP013235">
    <property type="protein sequence ID" value="AMP09580.1"/>
    <property type="molecule type" value="Genomic_DNA"/>
</dbReference>
<dbReference type="PATRIC" id="fig|279058.17.peg.1930"/>
<evidence type="ECO:0000313" key="2">
    <source>
        <dbReference type="EMBL" id="AMP09580.1"/>
    </source>
</evidence>
<dbReference type="AlphaFoldDB" id="A0A127QHN0"/>
<name>A0A127QHN0_9BURK</name>
<sequence>MPSYKTSIWQQKGEFRSPSGLPKNILEKPHAVTTRQLPLG</sequence>
<feature type="region of interest" description="Disordered" evidence="1">
    <location>
        <begin position="1"/>
        <end position="40"/>
    </location>
</feature>
<feature type="compositionally biased region" description="Polar residues" evidence="1">
    <location>
        <begin position="1"/>
        <end position="10"/>
    </location>
</feature>
<organism evidence="2 3">
    <name type="scientific">Collimonas arenae</name>
    <dbReference type="NCBI Taxonomy" id="279058"/>
    <lineage>
        <taxon>Bacteria</taxon>
        <taxon>Pseudomonadati</taxon>
        <taxon>Pseudomonadota</taxon>
        <taxon>Betaproteobacteria</taxon>
        <taxon>Burkholderiales</taxon>
        <taxon>Oxalobacteraceae</taxon>
        <taxon>Collimonas</taxon>
    </lineage>
</organism>
<accession>A0A127QHN0</accession>
<reference evidence="2 3" key="1">
    <citation type="submission" date="2015-11" db="EMBL/GenBank/DDBJ databases">
        <title>Exploring the genomic traits of fungus-feeding bacterial genus Collimonas.</title>
        <authorList>
            <person name="Song C."/>
            <person name="Schmidt R."/>
            <person name="de Jager V."/>
            <person name="Krzyzanowska D."/>
            <person name="Jongedijk E."/>
            <person name="Cankar K."/>
            <person name="Beekwilder J."/>
            <person name="van Veen A."/>
            <person name="de Boer W."/>
            <person name="van Veen J.A."/>
            <person name="Garbeva P."/>
        </authorList>
    </citation>
    <scope>NUCLEOTIDE SEQUENCE [LARGE SCALE GENOMIC DNA]</scope>
    <source>
        <strain evidence="2 3">Ter282</strain>
    </source>
</reference>